<proteinExistence type="predicted"/>
<dbReference type="RefSeq" id="WP_141481767.1">
    <property type="nucleotide sequence ID" value="NZ_CP029843.1"/>
</dbReference>
<gene>
    <name evidence="1" type="ORF">FKV24_006270</name>
</gene>
<sequence>MIVARPGVSRLSIRGGGFWPAQGRWNLTRTQKRWITVSVMPNTRVSRYFRFKEQLLESYDESDLRFAWPDLPGSTISGTDSMIEAAMNGEQLFSKKMELSVIVSAANPEGLLMSDKEYRYFLKQKIDLWRATGAGSLSSLVVKGSQPDAYAELDLQKKVDERYMQACQILRDEGIELWLVADLYGESKYVLNSLDFKLAQQPSCIVVQPIKHWAGVTRETRDGLARRFQKLGGILQLVQLEELQVLIDNHRRKQESKQVGDAGRDLYVYDPDVPGLVENLGKERVEELNVGIARQVLGPFLRSGKPNDYWWTRVGMGMDIAFAKRLAIMDRMQPVFEVDASDPEVYERALAYFNRSNRGFSDAELREWLIQEQLRTNYDFKALSLD</sequence>
<reference evidence="1 2" key="1">
    <citation type="submission" date="2019-10" db="EMBL/GenBank/DDBJ databases">
        <title>Lysobacter alkalisoli sp. nov., isolated from saline-alkaline soil.</title>
        <authorList>
            <person name="Sun J.-Q."/>
        </authorList>
    </citation>
    <scope>NUCLEOTIDE SEQUENCE [LARGE SCALE GENOMIC DNA]</scope>
    <source>
        <strain evidence="1 2">KCTC 42381</strain>
    </source>
</reference>
<evidence type="ECO:0000313" key="2">
    <source>
        <dbReference type="Proteomes" id="UP000320431"/>
    </source>
</evidence>
<dbReference type="AlphaFoldDB" id="A0A508B2H4"/>
<organism evidence="1 2">
    <name type="scientific">Marilutibacter maris</name>
    <dbReference type="NCBI Taxonomy" id="1605891"/>
    <lineage>
        <taxon>Bacteria</taxon>
        <taxon>Pseudomonadati</taxon>
        <taxon>Pseudomonadota</taxon>
        <taxon>Gammaproteobacteria</taxon>
        <taxon>Lysobacterales</taxon>
        <taxon>Lysobacteraceae</taxon>
        <taxon>Marilutibacter</taxon>
    </lineage>
</organism>
<comment type="caution">
    <text evidence="1">The sequence shown here is derived from an EMBL/GenBank/DDBJ whole genome shotgun (WGS) entry which is preliminary data.</text>
</comment>
<dbReference type="Proteomes" id="UP000320431">
    <property type="component" value="Unassembled WGS sequence"/>
</dbReference>
<name>A0A508B2H4_9GAMM</name>
<evidence type="ECO:0000313" key="1">
    <source>
        <dbReference type="EMBL" id="KAB8193937.1"/>
    </source>
</evidence>
<protein>
    <submittedName>
        <fullName evidence="1">Uncharacterized protein</fullName>
    </submittedName>
</protein>
<accession>A0A508B2H4</accession>
<dbReference type="EMBL" id="VICD02000086">
    <property type="protein sequence ID" value="KAB8193937.1"/>
    <property type="molecule type" value="Genomic_DNA"/>
</dbReference>